<name>A0A6C0K7F4_9ZZZZ</name>
<dbReference type="EMBL" id="MN740808">
    <property type="protein sequence ID" value="QHU12617.1"/>
    <property type="molecule type" value="Genomic_DNA"/>
</dbReference>
<dbReference type="AlphaFoldDB" id="A0A6C0K7F4"/>
<reference evidence="1" key="1">
    <citation type="journal article" date="2020" name="Nature">
        <title>Giant virus diversity and host interactions through global metagenomics.</title>
        <authorList>
            <person name="Schulz F."/>
            <person name="Roux S."/>
            <person name="Paez-Espino D."/>
            <person name="Jungbluth S."/>
            <person name="Walsh D.A."/>
            <person name="Denef V.J."/>
            <person name="McMahon K.D."/>
            <person name="Konstantinidis K.T."/>
            <person name="Eloe-Fadrosh E.A."/>
            <person name="Kyrpides N.C."/>
            <person name="Woyke T."/>
        </authorList>
    </citation>
    <scope>NUCLEOTIDE SEQUENCE</scope>
    <source>
        <strain evidence="1">GVMAG-S-1101172-89</strain>
    </source>
</reference>
<protein>
    <submittedName>
        <fullName evidence="1">Uncharacterized protein</fullName>
    </submittedName>
</protein>
<sequence length="140" mass="16178">MYVIPIFHRTVNSFDDTLIQQVWMLLERNGTFCTSIETIEDAQAYATENDIPLSAPPVAVNGFVFLLVKQTSSLLDQFYTWNETPPDEQPMRTVWRPFLWVVSSNLEDDIWGTNIFLKDIFLGNILSAFDIIHEYLQLTA</sequence>
<proteinExistence type="predicted"/>
<accession>A0A6C0K7F4</accession>
<evidence type="ECO:0000313" key="1">
    <source>
        <dbReference type="EMBL" id="QHU12617.1"/>
    </source>
</evidence>
<organism evidence="1">
    <name type="scientific">viral metagenome</name>
    <dbReference type="NCBI Taxonomy" id="1070528"/>
    <lineage>
        <taxon>unclassified sequences</taxon>
        <taxon>metagenomes</taxon>
        <taxon>organismal metagenomes</taxon>
    </lineage>
</organism>